<dbReference type="InterPro" id="IPR007632">
    <property type="entry name" value="Anoctamin"/>
</dbReference>
<reference evidence="12" key="2">
    <citation type="submission" date="2025-09" db="UniProtKB">
        <authorList>
            <consortium name="Ensembl"/>
        </authorList>
    </citation>
    <scope>IDENTIFICATION</scope>
</reference>
<accession>A0A673GCJ5</accession>
<keyword evidence="5 8" id="KW-1133">Transmembrane helix</keyword>
<feature type="transmembrane region" description="Helical" evidence="8">
    <location>
        <begin position="284"/>
        <end position="308"/>
    </location>
</feature>
<evidence type="ECO:0000256" key="9">
    <source>
        <dbReference type="SAM" id="MobiDB-lite"/>
    </source>
</evidence>
<evidence type="ECO:0000256" key="7">
    <source>
        <dbReference type="ARBA" id="ARBA00023180"/>
    </source>
</evidence>
<keyword evidence="3" id="KW-1003">Cell membrane</keyword>
<proteinExistence type="inferred from homology"/>
<organism evidence="12 13">
    <name type="scientific">Sinocyclocheilus rhinocerous</name>
    <dbReference type="NCBI Taxonomy" id="307959"/>
    <lineage>
        <taxon>Eukaryota</taxon>
        <taxon>Metazoa</taxon>
        <taxon>Chordata</taxon>
        <taxon>Craniata</taxon>
        <taxon>Vertebrata</taxon>
        <taxon>Euteleostomi</taxon>
        <taxon>Actinopterygii</taxon>
        <taxon>Neopterygii</taxon>
        <taxon>Teleostei</taxon>
        <taxon>Ostariophysi</taxon>
        <taxon>Cypriniformes</taxon>
        <taxon>Cyprinidae</taxon>
        <taxon>Cyprininae</taxon>
        <taxon>Sinocyclocheilus</taxon>
    </lineage>
</organism>
<dbReference type="InterPro" id="IPR049452">
    <property type="entry name" value="Anoctamin_TM"/>
</dbReference>
<comment type="caution">
    <text evidence="8">Lacks conserved residue(s) required for the propagation of feature annotation.</text>
</comment>
<feature type="transmembrane region" description="Helical" evidence="8">
    <location>
        <begin position="476"/>
        <end position="500"/>
    </location>
</feature>
<evidence type="ECO:0000256" key="2">
    <source>
        <dbReference type="ARBA" id="ARBA00009671"/>
    </source>
</evidence>
<sequence>MFSPPLSCQLLKSLAPEENTKCQQGLYFQDGKRRVDYVLTYHIKKTSSSRRHTSRLRDNAFTRTLRRGREPPPPAPKDDAEVGSPHHSMDHHDDDKCLRREEFESNLMEMGLELERDEETKTPGMGFVKIHAPWSILCREAEFMKLKMPTKKVYEVKHSTGVMEKINVFISKLTDPLHPNLEENRTQKVKHLSYPFSREKQHLLVSASQQHPFSRIIQHIIFTRCSGITSLLGSGVYLAAYPLHDVSIHHYTLLYEEWASYSVFYKYQPIGLIRKYFGEKIGLYFAWLGVYTQMLIPASLVGVIVFLYGCVTVDDDIPSMEICDQRKNITMCPLCDRVCSYWNLSIACGTARASHLFDNPATVFFSIFMALWAAFFMEHWKRRQMRLNYEWDLTGFEDEEDHPRAEYEFRVMQKSLKKDHKSQKFKDLSAKLSASLAILQIGVTFAIVFGVILYRISTKAALAMSSNPMTRSNVRLTVKTTAAIINLVVILILDEVYGAVARWLTVLEVPKTDKSFEERLIFKTFILKFVNAFTPIIYIAFFRGRLGGRPGSYLYVFESYRMEECAHGGCLMELCIQLSITMLGKQLIQNNLFEIGVPKLKKLIRYIKSKRGSFQEEEYEKKLQRYETDHFLEPFAGLTPEYMEMIIQFGFVTLFVASFPLAPLFALLNNIIEIRLDAKKFVAELRRPDAARGKDIGIWYNILRGVAKVAVIVNAFVISFTSDFIPRLVYQYMYSPDGSMHGFVNHTLSYFNVSHFQNGTAPLEPFHLGFHVDICRYKDYREPPWSLTPYEISKEFWAVLAARLAFVIVFQNVVMLMSDVVDWIIPDIPKDISLQIYKEKILMMDLFMKEEQGKTRIEDSYKETSTLTRSRHSPISAAPSAGSGLLVCVGSTHHP</sequence>
<feature type="transmembrane region" description="Helical" evidence="8">
    <location>
        <begin position="361"/>
        <end position="377"/>
    </location>
</feature>
<evidence type="ECO:0000256" key="6">
    <source>
        <dbReference type="ARBA" id="ARBA00023136"/>
    </source>
</evidence>
<keyword evidence="4 8" id="KW-0812">Transmembrane</keyword>
<dbReference type="PANTHER" id="PTHR12308:SF13">
    <property type="entry name" value="ANOCTAMIN-1"/>
    <property type="match status" value="1"/>
</dbReference>
<keyword evidence="7" id="KW-0325">Glycoprotein</keyword>
<evidence type="ECO:0000259" key="10">
    <source>
        <dbReference type="Pfam" id="PF04547"/>
    </source>
</evidence>
<evidence type="ECO:0000313" key="12">
    <source>
        <dbReference type="Ensembl" id="ENSSRHP00000011416.1"/>
    </source>
</evidence>
<keyword evidence="13" id="KW-1185">Reference proteome</keyword>
<dbReference type="Pfam" id="PF16178">
    <property type="entry name" value="Anoct_dimer"/>
    <property type="match status" value="1"/>
</dbReference>
<gene>
    <name evidence="12" type="primary">ano1</name>
</gene>
<dbReference type="AlphaFoldDB" id="A0A673GCJ5"/>
<evidence type="ECO:0000256" key="8">
    <source>
        <dbReference type="RuleBase" id="RU280814"/>
    </source>
</evidence>
<feature type="domain" description="Anoctamin transmembrane" evidence="10">
    <location>
        <begin position="273"/>
        <end position="838"/>
    </location>
</feature>
<feature type="transmembrane region" description="Helical" evidence="8">
    <location>
        <begin position="520"/>
        <end position="541"/>
    </location>
</feature>
<feature type="compositionally biased region" description="Basic and acidic residues" evidence="9">
    <location>
        <begin position="87"/>
        <end position="96"/>
    </location>
</feature>
<feature type="domain" description="Anoctamin dimerisation" evidence="11">
    <location>
        <begin position="27"/>
        <end position="270"/>
    </location>
</feature>
<comment type="similarity">
    <text evidence="2 8">Belongs to the anoctamin family.</text>
</comment>
<reference evidence="12" key="1">
    <citation type="submission" date="2025-08" db="UniProtKB">
        <authorList>
            <consortium name="Ensembl"/>
        </authorList>
    </citation>
    <scope>IDENTIFICATION</scope>
</reference>
<protein>
    <recommendedName>
        <fullName evidence="8">Anoctamin</fullName>
    </recommendedName>
</protein>
<dbReference type="Proteomes" id="UP000472270">
    <property type="component" value="Unassembled WGS sequence"/>
</dbReference>
<evidence type="ECO:0000256" key="5">
    <source>
        <dbReference type="ARBA" id="ARBA00022989"/>
    </source>
</evidence>
<evidence type="ECO:0000256" key="3">
    <source>
        <dbReference type="ARBA" id="ARBA00022475"/>
    </source>
</evidence>
<comment type="subcellular location">
    <subcellularLocation>
        <location evidence="1">Cell membrane</location>
        <topology evidence="1">Multi-pass membrane protein</topology>
    </subcellularLocation>
    <subcellularLocation>
        <location evidence="8">Membrane</location>
        <topology evidence="8">Multi-pass membrane protein</topology>
    </subcellularLocation>
</comment>
<feature type="transmembrane region" description="Helical" evidence="8">
    <location>
        <begin position="645"/>
        <end position="668"/>
    </location>
</feature>
<dbReference type="PANTHER" id="PTHR12308">
    <property type="entry name" value="ANOCTAMIN"/>
    <property type="match status" value="1"/>
</dbReference>
<dbReference type="GO" id="GO:0005229">
    <property type="term" value="F:intracellularly calcium-gated chloride channel activity"/>
    <property type="evidence" value="ECO:0007669"/>
    <property type="project" value="TreeGrafter"/>
</dbReference>
<name>A0A673GCJ5_9TELE</name>
<evidence type="ECO:0000256" key="4">
    <source>
        <dbReference type="ARBA" id="ARBA00022692"/>
    </source>
</evidence>
<dbReference type="GO" id="GO:0046983">
    <property type="term" value="F:protein dimerization activity"/>
    <property type="evidence" value="ECO:0007669"/>
    <property type="project" value="InterPro"/>
</dbReference>
<feature type="transmembrane region" description="Helical" evidence="8">
    <location>
        <begin position="432"/>
        <end position="456"/>
    </location>
</feature>
<dbReference type="Pfam" id="PF04547">
    <property type="entry name" value="Anoctamin"/>
    <property type="match status" value="1"/>
</dbReference>
<evidence type="ECO:0000313" key="13">
    <source>
        <dbReference type="Proteomes" id="UP000472270"/>
    </source>
</evidence>
<dbReference type="InterPro" id="IPR032394">
    <property type="entry name" value="Anoct_dimer"/>
</dbReference>
<dbReference type="Ensembl" id="ENSSRHT00000011855.1">
    <property type="protein sequence ID" value="ENSSRHP00000011416.1"/>
    <property type="gene ID" value="ENSSRHG00000005641.1"/>
</dbReference>
<evidence type="ECO:0000256" key="1">
    <source>
        <dbReference type="ARBA" id="ARBA00004651"/>
    </source>
</evidence>
<dbReference type="GO" id="GO:0005886">
    <property type="term" value="C:plasma membrane"/>
    <property type="evidence" value="ECO:0007669"/>
    <property type="project" value="UniProtKB-SubCell"/>
</dbReference>
<evidence type="ECO:0000259" key="11">
    <source>
        <dbReference type="Pfam" id="PF16178"/>
    </source>
</evidence>
<feature type="region of interest" description="Disordered" evidence="9">
    <location>
        <begin position="48"/>
        <end position="96"/>
    </location>
</feature>
<keyword evidence="6 8" id="KW-0472">Membrane</keyword>